<evidence type="ECO:0000313" key="6">
    <source>
        <dbReference type="Proteomes" id="UP000663882"/>
    </source>
</evidence>
<dbReference type="InterPro" id="IPR038879">
    <property type="entry name" value="GOPC"/>
</dbReference>
<gene>
    <name evidence="5" type="ORF">OTI717_LOCUS18205</name>
    <name evidence="4" type="ORF">RFH988_LOCUS2341</name>
</gene>
<dbReference type="EMBL" id="CAJOAX010002486">
    <property type="protein sequence ID" value="CAF3799744.1"/>
    <property type="molecule type" value="Genomic_DNA"/>
</dbReference>
<dbReference type="AlphaFoldDB" id="A0A813QR58"/>
<dbReference type="PANTHER" id="PTHR16528">
    <property type="entry name" value="GOLGI-ASSOCIATED PDZ AND COILED-COIL MOTIF-CONTAINING"/>
    <property type="match status" value="1"/>
</dbReference>
<feature type="compositionally biased region" description="Low complexity" evidence="2">
    <location>
        <begin position="399"/>
        <end position="410"/>
    </location>
</feature>
<dbReference type="Proteomes" id="UP000663882">
    <property type="component" value="Unassembled WGS sequence"/>
</dbReference>
<comment type="caution">
    <text evidence="4">The sequence shown here is derived from an EMBL/GenBank/DDBJ whole genome shotgun (WGS) entry which is preliminary data.</text>
</comment>
<accession>A0A813QR58</accession>
<dbReference type="GO" id="GO:0016020">
    <property type="term" value="C:membrane"/>
    <property type="evidence" value="ECO:0007669"/>
    <property type="project" value="TreeGrafter"/>
</dbReference>
<dbReference type="GO" id="GO:0030140">
    <property type="term" value="C:trans-Golgi network transport vesicle"/>
    <property type="evidence" value="ECO:0007669"/>
    <property type="project" value="TreeGrafter"/>
</dbReference>
<evidence type="ECO:0000313" key="5">
    <source>
        <dbReference type="EMBL" id="CAF3799744.1"/>
    </source>
</evidence>
<evidence type="ECO:0000259" key="3">
    <source>
        <dbReference type="PROSITE" id="PS50106"/>
    </source>
</evidence>
<dbReference type="InterPro" id="IPR001478">
    <property type="entry name" value="PDZ"/>
</dbReference>
<dbReference type="PANTHER" id="PTHR16528:SF2">
    <property type="entry name" value="GOLGI-ASSOCIATED PDZ AND COILED-COIL MOTIF-CONTAINING PROTEIN"/>
    <property type="match status" value="1"/>
</dbReference>
<dbReference type="Proteomes" id="UP000663823">
    <property type="component" value="Unassembled WGS sequence"/>
</dbReference>
<keyword evidence="1" id="KW-0175">Coiled coil</keyword>
<evidence type="ECO:0000256" key="2">
    <source>
        <dbReference type="SAM" id="MobiDB-lite"/>
    </source>
</evidence>
<organism evidence="4 6">
    <name type="scientific">Rotaria sordida</name>
    <dbReference type="NCBI Taxonomy" id="392033"/>
    <lineage>
        <taxon>Eukaryota</taxon>
        <taxon>Metazoa</taxon>
        <taxon>Spiralia</taxon>
        <taxon>Gnathifera</taxon>
        <taxon>Rotifera</taxon>
        <taxon>Eurotatoria</taxon>
        <taxon>Bdelloidea</taxon>
        <taxon>Philodinida</taxon>
        <taxon>Philodinidae</taxon>
        <taxon>Rotaria</taxon>
    </lineage>
</organism>
<dbReference type="SMART" id="SM00228">
    <property type="entry name" value="PDZ"/>
    <property type="match status" value="1"/>
</dbReference>
<feature type="domain" description="PDZ" evidence="3">
    <location>
        <begin position="259"/>
        <end position="342"/>
    </location>
</feature>
<dbReference type="PROSITE" id="PS50106">
    <property type="entry name" value="PDZ"/>
    <property type="match status" value="1"/>
</dbReference>
<dbReference type="EMBL" id="CAJNOO010000050">
    <property type="protein sequence ID" value="CAF0770554.1"/>
    <property type="molecule type" value="Genomic_DNA"/>
</dbReference>
<proteinExistence type="predicted"/>
<evidence type="ECO:0000256" key="1">
    <source>
        <dbReference type="SAM" id="Coils"/>
    </source>
</evidence>
<dbReference type="InterPro" id="IPR036034">
    <property type="entry name" value="PDZ_sf"/>
</dbReference>
<dbReference type="Gene3D" id="2.30.42.10">
    <property type="match status" value="1"/>
</dbReference>
<sequence length="438" mass="49557">MSVSVNAFRWLDILEKEFDKAFVDLDLLLGEIDDDQSEITDDGRARMTTLSSCFAQLTHKLQTISESNAKLEAQLLDARSEIVNIKADQQALEQQIKDTIAQLQTSQLECQILKNQGEIEGADMIRKRLNDHITKQRDELKQNLLPDVKAHELEKENEQLKAQIINLQSEIYGSRLAAKYLDKELAGRIQQIQLLGRDLRGPNHENLWNQLEAEIHLHRHKTVIRACRGREKINKILTTPPGHDTNTLKKRQGVGELRTVKFHKDAKEALGISITGGKEHGLPILISEIHEGGLAWRSGQLYVGDSILTVNKRDLRDTKHTEAVHILSSVKGDITMTVVFVAPDDSDDEDLTNCEENNHLKYKFLTNEIEHNLKTKDIDSIKDLSISNGDRGKNLLEQTDGTDTTSIDSSQKNIPSVVDKYLKHTRQNLPAKRTNSKD</sequence>
<dbReference type="GO" id="GO:2000009">
    <property type="term" value="P:negative regulation of protein localization to cell surface"/>
    <property type="evidence" value="ECO:0007669"/>
    <property type="project" value="TreeGrafter"/>
</dbReference>
<feature type="coiled-coil region" evidence="1">
    <location>
        <begin position="54"/>
        <end position="109"/>
    </location>
</feature>
<dbReference type="GO" id="GO:0005794">
    <property type="term" value="C:Golgi apparatus"/>
    <property type="evidence" value="ECO:0007669"/>
    <property type="project" value="InterPro"/>
</dbReference>
<protein>
    <recommendedName>
        <fullName evidence="3">PDZ domain-containing protein</fullName>
    </recommendedName>
</protein>
<evidence type="ECO:0000313" key="4">
    <source>
        <dbReference type="EMBL" id="CAF0770554.1"/>
    </source>
</evidence>
<feature type="region of interest" description="Disordered" evidence="2">
    <location>
        <begin position="389"/>
        <end position="412"/>
    </location>
</feature>
<dbReference type="Pfam" id="PF00595">
    <property type="entry name" value="PDZ"/>
    <property type="match status" value="1"/>
</dbReference>
<dbReference type="SUPFAM" id="SSF50156">
    <property type="entry name" value="PDZ domain-like"/>
    <property type="match status" value="1"/>
</dbReference>
<dbReference type="OrthoDB" id="10063653at2759"/>
<name>A0A813QR58_9BILA</name>
<reference evidence="4" key="1">
    <citation type="submission" date="2021-02" db="EMBL/GenBank/DDBJ databases">
        <authorList>
            <person name="Nowell W R."/>
        </authorList>
    </citation>
    <scope>NUCLEOTIDE SEQUENCE</scope>
</reference>
<dbReference type="GO" id="GO:0044325">
    <property type="term" value="F:transmembrane transporter binding"/>
    <property type="evidence" value="ECO:0007669"/>
    <property type="project" value="TreeGrafter"/>
</dbReference>